<keyword evidence="1" id="KW-0472">Membrane</keyword>
<dbReference type="Proteomes" id="UP000279284">
    <property type="component" value="Chromosome"/>
</dbReference>
<dbReference type="AlphaFoldDB" id="A0A1X3CTY5"/>
<reference evidence="2 3" key="1">
    <citation type="submission" date="2018-12" db="EMBL/GenBank/DDBJ databases">
        <authorList>
            <consortium name="Pathogen Informatics"/>
        </authorList>
    </citation>
    <scope>NUCLEOTIDE SEQUENCE [LARGE SCALE GENOMIC DNA]</scope>
    <source>
        <strain evidence="2 3">NCTC10296</strain>
    </source>
</reference>
<dbReference type="KEGG" id="nci:NCTC10296_00732"/>
<feature type="transmembrane region" description="Helical" evidence="1">
    <location>
        <begin position="57"/>
        <end position="75"/>
    </location>
</feature>
<organism evidence="2 3">
    <name type="scientific">Neisseria canis</name>
    <dbReference type="NCBI Taxonomy" id="493"/>
    <lineage>
        <taxon>Bacteria</taxon>
        <taxon>Pseudomonadati</taxon>
        <taxon>Pseudomonadota</taxon>
        <taxon>Betaproteobacteria</taxon>
        <taxon>Neisseriales</taxon>
        <taxon>Neisseriaceae</taxon>
        <taxon>Neisseria</taxon>
    </lineage>
</organism>
<dbReference type="OrthoDB" id="8606271at2"/>
<evidence type="ECO:0000313" key="3">
    <source>
        <dbReference type="Proteomes" id="UP000279284"/>
    </source>
</evidence>
<feature type="transmembrane region" description="Helical" evidence="1">
    <location>
        <begin position="105"/>
        <end position="131"/>
    </location>
</feature>
<accession>A0A1X3CTY5</accession>
<feature type="transmembrane region" description="Helical" evidence="1">
    <location>
        <begin position="151"/>
        <end position="171"/>
    </location>
</feature>
<dbReference type="EMBL" id="LR134313">
    <property type="protein sequence ID" value="VEF00193.1"/>
    <property type="molecule type" value="Genomic_DNA"/>
</dbReference>
<evidence type="ECO:0000256" key="1">
    <source>
        <dbReference type="SAM" id="Phobius"/>
    </source>
</evidence>
<sequence length="174" mass="19278">MTYIEYESKHDPLDNRRLARSRFAAYCLPAALAALLLNRFVPWFLDVFGSVGSNQTHLGKAGVAFAFFSCVLIYYQNKQLDKRCNDAGRGWTVCRRVYQLGMGSAVLSAVIPLLMPFALLAMLVQFVYGLVLPANSEPNLSGYPNKPADTPVLLAAVATVSIYAFILLGFLHYF</sequence>
<protein>
    <submittedName>
        <fullName evidence="2">Uncharacterized protein</fullName>
    </submittedName>
</protein>
<dbReference type="RefSeq" id="WP_085417269.1">
    <property type="nucleotide sequence ID" value="NZ_CAUJPY010000047.1"/>
</dbReference>
<keyword evidence="1" id="KW-0812">Transmembrane</keyword>
<name>A0A1X3CTY5_9NEIS</name>
<dbReference type="STRING" id="493.BWD07_09975"/>
<evidence type="ECO:0000313" key="2">
    <source>
        <dbReference type="EMBL" id="VEF00193.1"/>
    </source>
</evidence>
<feature type="transmembrane region" description="Helical" evidence="1">
    <location>
        <begin position="23"/>
        <end position="45"/>
    </location>
</feature>
<gene>
    <name evidence="2" type="ORF">NCTC10296_00732</name>
</gene>
<keyword evidence="1" id="KW-1133">Transmembrane helix</keyword>
<keyword evidence="3" id="KW-1185">Reference proteome</keyword>
<proteinExistence type="predicted"/>